<protein>
    <submittedName>
        <fullName evidence="2">Uncharacterized protein</fullName>
    </submittedName>
</protein>
<evidence type="ECO:0000256" key="1">
    <source>
        <dbReference type="SAM" id="MobiDB-lite"/>
    </source>
</evidence>
<comment type="caution">
    <text evidence="2">The sequence shown here is derived from an EMBL/GenBank/DDBJ whole genome shotgun (WGS) entry which is preliminary data.</text>
</comment>
<organism evidence="2 3">
    <name type="scientific">Ilyodon furcidens</name>
    <name type="common">goldbreast splitfin</name>
    <dbReference type="NCBI Taxonomy" id="33524"/>
    <lineage>
        <taxon>Eukaryota</taxon>
        <taxon>Metazoa</taxon>
        <taxon>Chordata</taxon>
        <taxon>Craniata</taxon>
        <taxon>Vertebrata</taxon>
        <taxon>Euteleostomi</taxon>
        <taxon>Actinopterygii</taxon>
        <taxon>Neopterygii</taxon>
        <taxon>Teleostei</taxon>
        <taxon>Neoteleostei</taxon>
        <taxon>Acanthomorphata</taxon>
        <taxon>Ovalentaria</taxon>
        <taxon>Atherinomorphae</taxon>
        <taxon>Cyprinodontiformes</taxon>
        <taxon>Goodeidae</taxon>
        <taxon>Ilyodon</taxon>
    </lineage>
</organism>
<reference evidence="2 3" key="1">
    <citation type="submission" date="2021-06" db="EMBL/GenBank/DDBJ databases">
        <authorList>
            <person name="Palmer J.M."/>
        </authorList>
    </citation>
    <scope>NUCLEOTIDE SEQUENCE [LARGE SCALE GENOMIC DNA]</scope>
    <source>
        <strain evidence="3">if_2019</strain>
        <tissue evidence="2">Muscle</tissue>
    </source>
</reference>
<feature type="compositionally biased region" description="Basic and acidic residues" evidence="1">
    <location>
        <begin position="43"/>
        <end position="53"/>
    </location>
</feature>
<sequence>MPHLHSISGHLPLVFLRSSTAFTMDHKSITGEHSTCLSTLDTSRPKETPKTEQCKTGPPPPPINNYSGAGAVLSQRASSDNKMHPWTFFSKRFFPLKGDIGLKQPKNRHSVDGS</sequence>
<evidence type="ECO:0000313" key="3">
    <source>
        <dbReference type="Proteomes" id="UP001482620"/>
    </source>
</evidence>
<feature type="compositionally biased region" description="Polar residues" evidence="1">
    <location>
        <begin position="31"/>
        <end position="42"/>
    </location>
</feature>
<gene>
    <name evidence="2" type="ORF">ILYODFUR_034967</name>
</gene>
<feature type="region of interest" description="Disordered" evidence="1">
    <location>
        <begin position="30"/>
        <end position="69"/>
    </location>
</feature>
<accession>A0ABV0UAW5</accession>
<dbReference type="EMBL" id="JAHRIQ010064406">
    <property type="protein sequence ID" value="MEQ2242344.1"/>
    <property type="molecule type" value="Genomic_DNA"/>
</dbReference>
<name>A0ABV0UAW5_9TELE</name>
<dbReference type="Proteomes" id="UP001482620">
    <property type="component" value="Unassembled WGS sequence"/>
</dbReference>
<proteinExistence type="predicted"/>
<keyword evidence="3" id="KW-1185">Reference proteome</keyword>
<evidence type="ECO:0000313" key="2">
    <source>
        <dbReference type="EMBL" id="MEQ2242344.1"/>
    </source>
</evidence>